<name>A0ABV8YLG3_9ACTN</name>
<keyword evidence="1" id="KW-0472">Membrane</keyword>
<gene>
    <name evidence="2" type="ORF">ACFPH6_16675</name>
</gene>
<organism evidence="2 3">
    <name type="scientific">Streptomyces xiangluensis</name>
    <dbReference type="NCBI Taxonomy" id="2665720"/>
    <lineage>
        <taxon>Bacteria</taxon>
        <taxon>Bacillati</taxon>
        <taxon>Actinomycetota</taxon>
        <taxon>Actinomycetes</taxon>
        <taxon>Kitasatosporales</taxon>
        <taxon>Streptomycetaceae</taxon>
        <taxon>Streptomyces</taxon>
    </lineage>
</organism>
<protein>
    <submittedName>
        <fullName evidence="2">Uncharacterized protein</fullName>
    </submittedName>
</protein>
<sequence length="227" mass="23457">MTSWLGLLLRGVGVLLMTIGGLGVLAGVLVLFDAPWLDGVSFAGVSAIVAGVGWVVLRAGQRLGPTPRSLVRAGEWISWSLVPTLAAFGLRAGMAAMGAGFALIGLLADLSLSYRLVAFGLGGFVLSIVALLLVSDIRSRWGRPGSGKTDGDDAPDVEAGGRPGGLEWTLLVLFSGLSLTVLTAGVLDLSRGGSEDLLVMGVLFTVVSAVPSMDLIARWWRSRSASP</sequence>
<evidence type="ECO:0000256" key="1">
    <source>
        <dbReference type="SAM" id="Phobius"/>
    </source>
</evidence>
<accession>A0ABV8YLG3</accession>
<comment type="caution">
    <text evidence="2">The sequence shown here is derived from an EMBL/GenBank/DDBJ whole genome shotgun (WGS) entry which is preliminary data.</text>
</comment>
<feature type="transmembrane region" description="Helical" evidence="1">
    <location>
        <begin position="114"/>
        <end position="134"/>
    </location>
</feature>
<keyword evidence="1" id="KW-0812">Transmembrane</keyword>
<feature type="transmembrane region" description="Helical" evidence="1">
    <location>
        <begin position="7"/>
        <end position="30"/>
    </location>
</feature>
<keyword evidence="1" id="KW-1133">Transmembrane helix</keyword>
<feature type="transmembrane region" description="Helical" evidence="1">
    <location>
        <begin position="168"/>
        <end position="187"/>
    </location>
</feature>
<feature type="transmembrane region" description="Helical" evidence="1">
    <location>
        <begin position="78"/>
        <end position="108"/>
    </location>
</feature>
<dbReference type="Proteomes" id="UP001596012">
    <property type="component" value="Unassembled WGS sequence"/>
</dbReference>
<reference evidence="3" key="1">
    <citation type="journal article" date="2019" name="Int. J. Syst. Evol. Microbiol.">
        <title>The Global Catalogue of Microorganisms (GCM) 10K type strain sequencing project: providing services to taxonomists for standard genome sequencing and annotation.</title>
        <authorList>
            <consortium name="The Broad Institute Genomics Platform"/>
            <consortium name="The Broad Institute Genome Sequencing Center for Infectious Disease"/>
            <person name="Wu L."/>
            <person name="Ma J."/>
        </authorList>
    </citation>
    <scope>NUCLEOTIDE SEQUENCE [LARGE SCALE GENOMIC DNA]</scope>
    <source>
        <strain evidence="3">DT43</strain>
    </source>
</reference>
<feature type="transmembrane region" description="Helical" evidence="1">
    <location>
        <begin position="199"/>
        <end position="220"/>
    </location>
</feature>
<keyword evidence="3" id="KW-1185">Reference proteome</keyword>
<evidence type="ECO:0000313" key="3">
    <source>
        <dbReference type="Proteomes" id="UP001596012"/>
    </source>
</evidence>
<evidence type="ECO:0000313" key="2">
    <source>
        <dbReference type="EMBL" id="MFC4466138.1"/>
    </source>
</evidence>
<feature type="transmembrane region" description="Helical" evidence="1">
    <location>
        <begin position="36"/>
        <end position="57"/>
    </location>
</feature>
<proteinExistence type="predicted"/>
<dbReference type="EMBL" id="JBHSFG010000028">
    <property type="protein sequence ID" value="MFC4466138.1"/>
    <property type="molecule type" value="Genomic_DNA"/>
</dbReference>
<dbReference type="RefSeq" id="WP_386342540.1">
    <property type="nucleotide sequence ID" value="NZ_JBHSFG010000028.1"/>
</dbReference>